<proteinExistence type="predicted"/>
<dbReference type="InterPro" id="IPR032710">
    <property type="entry name" value="NTF2-like_dom_sf"/>
</dbReference>
<gene>
    <name evidence="2" type="ORF">GR702_12315</name>
</gene>
<keyword evidence="3" id="KW-1185">Reference proteome</keyword>
<organism evidence="2 3">
    <name type="scientific">Novosphingobium silvae</name>
    <dbReference type="NCBI Taxonomy" id="2692619"/>
    <lineage>
        <taxon>Bacteria</taxon>
        <taxon>Pseudomonadati</taxon>
        <taxon>Pseudomonadota</taxon>
        <taxon>Alphaproteobacteria</taxon>
        <taxon>Sphingomonadales</taxon>
        <taxon>Sphingomonadaceae</taxon>
        <taxon>Novosphingobium</taxon>
    </lineage>
</organism>
<evidence type="ECO:0000259" key="1">
    <source>
        <dbReference type="Pfam" id="PF13577"/>
    </source>
</evidence>
<sequence length="184" mass="20945">MDAMLQQMIDREAIRACLARLARGEDRRSAELIRQCWWPDARFDYGVHSGDVAAYLAWVVPGAREIRDTQHMLGQTHMELSGETATAETHVFSHHRIDTAEGARDTCVGGRYLDRFEMRADSAGTREWRIAERIMMYDWSQDWGRAADWSQGIMGYPFSGAHFAGTAISDFSEHWFSTVTGEHA</sequence>
<protein>
    <submittedName>
        <fullName evidence="2">Nuclear transport factor 2 family protein</fullName>
    </submittedName>
</protein>
<dbReference type="Gene3D" id="3.10.450.50">
    <property type="match status" value="1"/>
</dbReference>
<dbReference type="EMBL" id="WVTD01000008">
    <property type="protein sequence ID" value="MYL98551.1"/>
    <property type="molecule type" value="Genomic_DNA"/>
</dbReference>
<dbReference type="Proteomes" id="UP000465810">
    <property type="component" value="Unassembled WGS sequence"/>
</dbReference>
<dbReference type="Pfam" id="PF13577">
    <property type="entry name" value="SnoaL_4"/>
    <property type="match status" value="1"/>
</dbReference>
<dbReference type="RefSeq" id="WP_160986187.1">
    <property type="nucleotide sequence ID" value="NZ_WVTD01000008.1"/>
</dbReference>
<feature type="domain" description="SnoaL-like" evidence="1">
    <location>
        <begin position="7"/>
        <end position="133"/>
    </location>
</feature>
<comment type="caution">
    <text evidence="2">The sequence shown here is derived from an EMBL/GenBank/DDBJ whole genome shotgun (WGS) entry which is preliminary data.</text>
</comment>
<dbReference type="InterPro" id="IPR037401">
    <property type="entry name" value="SnoaL-like"/>
</dbReference>
<evidence type="ECO:0000313" key="2">
    <source>
        <dbReference type="EMBL" id="MYL98551.1"/>
    </source>
</evidence>
<dbReference type="AlphaFoldDB" id="A0A7X4GHX9"/>
<name>A0A7X4GHX9_9SPHN</name>
<evidence type="ECO:0000313" key="3">
    <source>
        <dbReference type="Proteomes" id="UP000465810"/>
    </source>
</evidence>
<reference evidence="2 3" key="1">
    <citation type="submission" date="2019-12" db="EMBL/GenBank/DDBJ databases">
        <authorList>
            <person name="Feng G."/>
            <person name="Zhu H."/>
        </authorList>
    </citation>
    <scope>NUCLEOTIDE SEQUENCE [LARGE SCALE GENOMIC DNA]</scope>
    <source>
        <strain evidence="2 3">FGD1</strain>
    </source>
</reference>
<accession>A0A7X4GHX9</accession>
<dbReference type="SUPFAM" id="SSF54427">
    <property type="entry name" value="NTF2-like"/>
    <property type="match status" value="1"/>
</dbReference>